<accession>A0A649Z5E0</accession>
<organism evidence="1">
    <name type="scientific">Klebsiella pneumoniae</name>
    <dbReference type="NCBI Taxonomy" id="573"/>
    <lineage>
        <taxon>Bacteria</taxon>
        <taxon>Pseudomonadati</taxon>
        <taxon>Pseudomonadota</taxon>
        <taxon>Gammaproteobacteria</taxon>
        <taxon>Enterobacterales</taxon>
        <taxon>Enterobacteriaceae</taxon>
        <taxon>Klebsiella/Raoultella group</taxon>
        <taxon>Klebsiella</taxon>
        <taxon>Klebsiella pneumoniae complex</taxon>
    </lineage>
</organism>
<keyword evidence="1" id="KW-0966">Cell projection</keyword>
<proteinExistence type="predicted"/>
<protein>
    <submittedName>
        <fullName evidence="1">Flagellin N-methylase</fullName>
    </submittedName>
</protein>
<gene>
    <name evidence="1" type="ORF">J4_Plasmid1_00038</name>
</gene>
<dbReference type="GO" id="GO:0032259">
    <property type="term" value="P:methylation"/>
    <property type="evidence" value="ECO:0007669"/>
    <property type="project" value="UniProtKB-KW"/>
</dbReference>
<keyword evidence="1" id="KW-0489">Methyltransferase</keyword>
<name>A0A649Z5E0_KLEPN</name>
<keyword evidence="1" id="KW-0614">Plasmid</keyword>
<dbReference type="AlphaFoldDB" id="A0A649Z5E0"/>
<reference evidence="1" key="1">
    <citation type="submission" date="2019-06" db="EMBL/GenBank/DDBJ databases">
        <title>Epidemiological characteristics and genetic backgrounds of blaNDM-5.</title>
        <authorList>
            <person name="Zhang F."/>
        </authorList>
    </citation>
    <scope>NUCLEOTIDE SEQUENCE</scope>
    <source>
        <plasmid evidence="1">unnamed</plasmid>
    </source>
</reference>
<dbReference type="InterPro" id="IPR005358">
    <property type="entry name" value="Puta_zinc/iron-chelating_dom"/>
</dbReference>
<dbReference type="Pfam" id="PF03692">
    <property type="entry name" value="CxxCxxCC"/>
    <property type="match status" value="1"/>
</dbReference>
<dbReference type="GO" id="GO:0008168">
    <property type="term" value="F:methyltransferase activity"/>
    <property type="evidence" value="ECO:0007669"/>
    <property type="project" value="UniProtKB-KW"/>
</dbReference>
<keyword evidence="1" id="KW-0808">Transferase</keyword>
<keyword evidence="1" id="KW-0282">Flagellum</keyword>
<dbReference type="EMBL" id="MN073498">
    <property type="protein sequence ID" value="QGM50325.1"/>
    <property type="molecule type" value="Genomic_DNA"/>
</dbReference>
<dbReference type="RefSeq" id="WP_267840455.1">
    <property type="nucleotide sequence ID" value="NZ_MN073498.1"/>
</dbReference>
<keyword evidence="1" id="KW-0969">Cilium</keyword>
<geneLocation type="plasmid" evidence="1">
    <name>unnamed</name>
</geneLocation>
<sequence>MDIKPNSVIHLEPGETLPGYTNLKPVPDKYFDELKALINKLNTQSGNIYLKLKQMYAFLDRFNKEFVSTFTSCQKGCSSCCKMDVHLTALEATHIAQASKLTARDNPLTTGHESKCPFLSEKGTCSIYNYRPLLCRTYHVLTPPEMCNDLDAQVMQYGSQSANMGNHIYKTIAEWIYFQTYHCTGKLETKDIRDYFPYPAKISKDFFTITPRALFAKKKPLTQCQRLVRLLFVTSSAGSIFFDEKLIKRTASF</sequence>
<evidence type="ECO:0000313" key="1">
    <source>
        <dbReference type="EMBL" id="QGM50325.1"/>
    </source>
</evidence>